<reference evidence="1 2" key="1">
    <citation type="submission" date="2009-07" db="EMBL/GenBank/DDBJ databases">
        <authorList>
            <person name="Madupu R."/>
            <person name="Sebastian Y."/>
            <person name="Durkin A.S."/>
            <person name="Torralba M."/>
            <person name="Methe B."/>
            <person name="Sutton G.G."/>
            <person name="Strausberg R.L."/>
            <person name="Nelson K.E."/>
        </authorList>
    </citation>
    <scope>NUCLEOTIDE SEQUENCE [LARGE SCALE GENOMIC DNA]</scope>
    <source>
        <strain evidence="1 2">ATCC 35580</strain>
    </source>
</reference>
<dbReference type="Proteomes" id="UP000004509">
    <property type="component" value="Unassembled WGS sequence"/>
</dbReference>
<accession>C8PQR9</accession>
<organism evidence="1 2">
    <name type="scientific">Treponema vincentii ATCC 35580</name>
    <dbReference type="NCBI Taxonomy" id="596324"/>
    <lineage>
        <taxon>Bacteria</taxon>
        <taxon>Pseudomonadati</taxon>
        <taxon>Spirochaetota</taxon>
        <taxon>Spirochaetia</taxon>
        <taxon>Spirochaetales</taxon>
        <taxon>Treponemataceae</taxon>
        <taxon>Treponema</taxon>
    </lineage>
</organism>
<sequence>MLLLLQYIPAGGLESWVRFRHPSPHGAWIRSTAYEKV</sequence>
<evidence type="ECO:0000313" key="1">
    <source>
        <dbReference type="EMBL" id="EEV20233.1"/>
    </source>
</evidence>
<comment type="caution">
    <text evidence="1">The sequence shown here is derived from an EMBL/GenBank/DDBJ whole genome shotgun (WGS) entry which is preliminary data.</text>
</comment>
<dbReference type="STRING" id="596324.TREVI0001_1646"/>
<evidence type="ECO:0000313" key="2">
    <source>
        <dbReference type="Proteomes" id="UP000004509"/>
    </source>
</evidence>
<dbReference type="AlphaFoldDB" id="C8PQR9"/>
<protein>
    <submittedName>
        <fullName evidence="1">Uncharacterized protein</fullName>
    </submittedName>
</protein>
<name>C8PQR9_9SPIR</name>
<proteinExistence type="predicted"/>
<gene>
    <name evidence="1" type="ORF">TREVI0001_1646</name>
</gene>
<dbReference type="EMBL" id="ACYH01000038">
    <property type="protein sequence ID" value="EEV20233.1"/>
    <property type="molecule type" value="Genomic_DNA"/>
</dbReference>